<keyword evidence="3" id="KW-1185">Reference proteome</keyword>
<organism evidence="2 3">
    <name type="scientific">Aromatoleum diolicum</name>
    <dbReference type="NCBI Taxonomy" id="75796"/>
    <lineage>
        <taxon>Bacteria</taxon>
        <taxon>Pseudomonadati</taxon>
        <taxon>Pseudomonadota</taxon>
        <taxon>Betaproteobacteria</taxon>
        <taxon>Rhodocyclales</taxon>
        <taxon>Rhodocyclaceae</taxon>
        <taxon>Aromatoleum</taxon>
    </lineage>
</organism>
<dbReference type="RefSeq" id="WP_211162877.1">
    <property type="nucleotide sequence ID" value="NZ_WTVQ01000001.1"/>
</dbReference>
<feature type="chain" id="PRO_5046403781" description="AMIN domain-containing protein" evidence="1">
    <location>
        <begin position="31"/>
        <end position="155"/>
    </location>
</feature>
<name>A0ABX1Q7H8_9RHOO</name>
<comment type="caution">
    <text evidence="2">The sequence shown here is derived from an EMBL/GenBank/DDBJ whole genome shotgun (WGS) entry which is preliminary data.</text>
</comment>
<evidence type="ECO:0008006" key="4">
    <source>
        <dbReference type="Google" id="ProtNLM"/>
    </source>
</evidence>
<proteinExistence type="predicted"/>
<protein>
    <recommendedName>
        <fullName evidence="4">AMIN domain-containing protein</fullName>
    </recommendedName>
</protein>
<keyword evidence="1" id="KW-0732">Signal</keyword>
<feature type="non-terminal residue" evidence="2">
    <location>
        <position position="155"/>
    </location>
</feature>
<sequence>MTKQLRLTTAHSASFILTAMLILSPARASAAVLGEPTVLSPIGEPLRIEIPLLGGDLARAGDCLRLVSDHPRDSMPWVRGARISIIGRGTNARVVVSHPAPSFEPVLKLGIEDICESRLRREYTLLLSFPSEVATQTAPAANGKARSEDDIVQPP</sequence>
<accession>A0ABX1Q7H8</accession>
<evidence type="ECO:0000313" key="2">
    <source>
        <dbReference type="EMBL" id="NMG73367.1"/>
    </source>
</evidence>
<reference evidence="2 3" key="1">
    <citation type="submission" date="2019-12" db="EMBL/GenBank/DDBJ databases">
        <title>Comparative genomics gives insights into the taxonomy of the Azoarcus-Aromatoleum group and reveals separate origins of nif in the plant-associated Azoarcus and non-plant-associated Aromatoleum sub-groups.</title>
        <authorList>
            <person name="Lafos M."/>
            <person name="Maluk M."/>
            <person name="Batista M."/>
            <person name="Junghare M."/>
            <person name="Carmona M."/>
            <person name="Faoro H."/>
            <person name="Cruz L.M."/>
            <person name="Battistoni F."/>
            <person name="De Souza E."/>
            <person name="Pedrosa F."/>
            <person name="Chen W.-M."/>
            <person name="Poole P.S."/>
            <person name="Dixon R.A."/>
            <person name="James E.K."/>
        </authorList>
    </citation>
    <scope>NUCLEOTIDE SEQUENCE [LARGE SCALE GENOMIC DNA]</scope>
    <source>
        <strain evidence="2 3">22Lin</strain>
    </source>
</reference>
<dbReference type="Proteomes" id="UP000648984">
    <property type="component" value="Unassembled WGS sequence"/>
</dbReference>
<feature type="signal peptide" evidence="1">
    <location>
        <begin position="1"/>
        <end position="30"/>
    </location>
</feature>
<gene>
    <name evidence="2" type="ORF">GPA25_01195</name>
</gene>
<evidence type="ECO:0000313" key="3">
    <source>
        <dbReference type="Proteomes" id="UP000648984"/>
    </source>
</evidence>
<dbReference type="EMBL" id="WTVQ01000001">
    <property type="protein sequence ID" value="NMG73367.1"/>
    <property type="molecule type" value="Genomic_DNA"/>
</dbReference>
<evidence type="ECO:0000256" key="1">
    <source>
        <dbReference type="SAM" id="SignalP"/>
    </source>
</evidence>